<proteinExistence type="predicted"/>
<sequence>PPPPALPLVGGGPPHPVDGDGGPPLPPTKGPLPPPALPVMRREEVWNFARATPRDHACNHSQGVGNNPRSTWIRPTASMVAQLVMTCQCCRMVQHQQHDAMAVREASEHAMCPTACQSHRLVHH</sequence>
<feature type="compositionally biased region" description="Pro residues" evidence="1">
    <location>
        <begin position="23"/>
        <end position="35"/>
    </location>
</feature>
<accession>A0A1X7SJ07</accession>
<reference evidence="2" key="1">
    <citation type="submission" date="2017-05" db="UniProtKB">
        <authorList>
            <consortium name="EnsemblMetazoa"/>
        </authorList>
    </citation>
    <scope>IDENTIFICATION</scope>
</reference>
<dbReference type="AlphaFoldDB" id="A0A1X7SJ07"/>
<evidence type="ECO:0000256" key="1">
    <source>
        <dbReference type="SAM" id="MobiDB-lite"/>
    </source>
</evidence>
<evidence type="ECO:0000313" key="2">
    <source>
        <dbReference type="EnsemblMetazoa" id="Aqu2.1.02023_001"/>
    </source>
</evidence>
<feature type="region of interest" description="Disordered" evidence="1">
    <location>
        <begin position="1"/>
        <end position="35"/>
    </location>
</feature>
<name>A0A1X7SJ07_AMPQE</name>
<organism evidence="2">
    <name type="scientific">Amphimedon queenslandica</name>
    <name type="common">Sponge</name>
    <dbReference type="NCBI Taxonomy" id="400682"/>
    <lineage>
        <taxon>Eukaryota</taxon>
        <taxon>Metazoa</taxon>
        <taxon>Porifera</taxon>
        <taxon>Demospongiae</taxon>
        <taxon>Heteroscleromorpha</taxon>
        <taxon>Haplosclerida</taxon>
        <taxon>Niphatidae</taxon>
        <taxon>Amphimedon</taxon>
    </lineage>
</organism>
<protein>
    <submittedName>
        <fullName evidence="2">Uncharacterized protein</fullName>
    </submittedName>
</protein>
<dbReference type="InParanoid" id="A0A1X7SJ07"/>
<dbReference type="EnsemblMetazoa" id="Aqu2.1.02023_001">
    <property type="protein sequence ID" value="Aqu2.1.02023_001"/>
    <property type="gene ID" value="Aqu2.1.02023"/>
</dbReference>